<feature type="disulfide bond" evidence="7">
    <location>
        <begin position="471"/>
        <end position="480"/>
    </location>
</feature>
<dbReference type="InterPro" id="IPR001563">
    <property type="entry name" value="Peptidase_S10"/>
</dbReference>
<dbReference type="EMBL" id="JAOPGA020001428">
    <property type="protein sequence ID" value="KAL0488287.1"/>
    <property type="molecule type" value="Genomic_DNA"/>
</dbReference>
<dbReference type="PROSITE" id="PS00022">
    <property type="entry name" value="EGF_1"/>
    <property type="match status" value="1"/>
</dbReference>
<evidence type="ECO:0000313" key="12">
    <source>
        <dbReference type="Proteomes" id="UP001431209"/>
    </source>
</evidence>
<evidence type="ECO:0000259" key="10">
    <source>
        <dbReference type="PROSITE" id="PS50026"/>
    </source>
</evidence>
<dbReference type="Proteomes" id="UP001431209">
    <property type="component" value="Unassembled WGS sequence"/>
</dbReference>
<feature type="transmembrane region" description="Helical" evidence="9">
    <location>
        <begin position="639"/>
        <end position="664"/>
    </location>
</feature>
<evidence type="ECO:0000256" key="8">
    <source>
        <dbReference type="RuleBase" id="RU361156"/>
    </source>
</evidence>
<keyword evidence="7" id="KW-0245">EGF-like domain</keyword>
<dbReference type="InterPro" id="IPR029058">
    <property type="entry name" value="AB_hydrolase_fold"/>
</dbReference>
<dbReference type="PANTHER" id="PTHR11802:SF3">
    <property type="entry name" value="RETINOID-INDUCIBLE SERINE CARBOXYPEPTIDASE"/>
    <property type="match status" value="1"/>
</dbReference>
<dbReference type="PROSITE" id="PS00131">
    <property type="entry name" value="CARBOXYPEPT_SER_SER"/>
    <property type="match status" value="1"/>
</dbReference>
<feature type="signal peptide" evidence="8">
    <location>
        <begin position="1"/>
        <end position="19"/>
    </location>
</feature>
<evidence type="ECO:0000256" key="3">
    <source>
        <dbReference type="ARBA" id="ARBA00022670"/>
    </source>
</evidence>
<accession>A0AAW2ZI16</accession>
<keyword evidence="12" id="KW-1185">Reference proteome</keyword>
<feature type="domain" description="EGF-like" evidence="10">
    <location>
        <begin position="447"/>
        <end position="481"/>
    </location>
</feature>
<dbReference type="EC" id="3.4.16.-" evidence="8"/>
<proteinExistence type="inferred from homology"/>
<evidence type="ECO:0000256" key="4">
    <source>
        <dbReference type="ARBA" id="ARBA00022729"/>
    </source>
</evidence>
<evidence type="ECO:0000313" key="11">
    <source>
        <dbReference type="EMBL" id="KAL0488287.1"/>
    </source>
</evidence>
<keyword evidence="3 8" id="KW-0645">Protease</keyword>
<keyword evidence="4 8" id="KW-0732">Signal</keyword>
<organism evidence="11 12">
    <name type="scientific">Acrasis kona</name>
    <dbReference type="NCBI Taxonomy" id="1008807"/>
    <lineage>
        <taxon>Eukaryota</taxon>
        <taxon>Discoba</taxon>
        <taxon>Heterolobosea</taxon>
        <taxon>Tetramitia</taxon>
        <taxon>Eutetramitia</taxon>
        <taxon>Acrasidae</taxon>
        <taxon>Acrasis</taxon>
    </lineage>
</organism>
<dbReference type="AlphaFoldDB" id="A0AAW2ZI16"/>
<keyword evidence="6" id="KW-0325">Glycoprotein</keyword>
<dbReference type="PANTHER" id="PTHR11802">
    <property type="entry name" value="SERINE PROTEASE FAMILY S10 SERINE CARBOXYPEPTIDASE"/>
    <property type="match status" value="1"/>
</dbReference>
<comment type="caution">
    <text evidence="11">The sequence shown here is derived from an EMBL/GenBank/DDBJ whole genome shotgun (WGS) entry which is preliminary data.</text>
</comment>
<feature type="chain" id="PRO_5043086668" description="Carboxypeptidase" evidence="8">
    <location>
        <begin position="20"/>
        <end position="675"/>
    </location>
</feature>
<comment type="caution">
    <text evidence="7">Lacks conserved residue(s) required for the propagation of feature annotation.</text>
</comment>
<dbReference type="GO" id="GO:0004185">
    <property type="term" value="F:serine-type carboxypeptidase activity"/>
    <property type="evidence" value="ECO:0007669"/>
    <property type="project" value="UniProtKB-UniRule"/>
</dbReference>
<dbReference type="GO" id="GO:0006508">
    <property type="term" value="P:proteolysis"/>
    <property type="evidence" value="ECO:0007669"/>
    <property type="project" value="UniProtKB-KW"/>
</dbReference>
<dbReference type="SUPFAM" id="SSF53474">
    <property type="entry name" value="alpha/beta-Hydrolases"/>
    <property type="match status" value="1"/>
</dbReference>
<dbReference type="Gene3D" id="3.40.50.1820">
    <property type="entry name" value="alpha/beta hydrolase"/>
    <property type="match status" value="1"/>
</dbReference>
<evidence type="ECO:0000256" key="2">
    <source>
        <dbReference type="ARBA" id="ARBA00022645"/>
    </source>
</evidence>
<evidence type="ECO:0000256" key="9">
    <source>
        <dbReference type="SAM" id="Phobius"/>
    </source>
</evidence>
<reference evidence="11 12" key="1">
    <citation type="submission" date="2024-03" db="EMBL/GenBank/DDBJ databases">
        <title>The Acrasis kona genome and developmental transcriptomes reveal deep origins of eukaryotic multicellular pathways.</title>
        <authorList>
            <person name="Sheikh S."/>
            <person name="Fu C.-J."/>
            <person name="Brown M.W."/>
            <person name="Baldauf S.L."/>
        </authorList>
    </citation>
    <scope>NUCLEOTIDE SEQUENCE [LARGE SCALE GENOMIC DNA]</scope>
    <source>
        <strain evidence="11 12">ATCC MYA-3509</strain>
    </source>
</reference>
<protein>
    <recommendedName>
        <fullName evidence="8">Carboxypeptidase</fullName>
        <ecNumber evidence="8">3.4.16.-</ecNumber>
    </recommendedName>
</protein>
<dbReference type="CDD" id="cd00055">
    <property type="entry name" value="EGF_Lam"/>
    <property type="match status" value="1"/>
</dbReference>
<dbReference type="PRINTS" id="PR00724">
    <property type="entry name" value="CRBOXYPTASEC"/>
</dbReference>
<keyword evidence="9" id="KW-0812">Transmembrane</keyword>
<evidence type="ECO:0000256" key="5">
    <source>
        <dbReference type="ARBA" id="ARBA00022801"/>
    </source>
</evidence>
<evidence type="ECO:0000256" key="1">
    <source>
        <dbReference type="ARBA" id="ARBA00009431"/>
    </source>
</evidence>
<dbReference type="Pfam" id="PF00450">
    <property type="entry name" value="Peptidase_S10"/>
    <property type="match status" value="1"/>
</dbReference>
<evidence type="ECO:0000256" key="6">
    <source>
        <dbReference type="ARBA" id="ARBA00023180"/>
    </source>
</evidence>
<evidence type="ECO:0000256" key="7">
    <source>
        <dbReference type="PROSITE-ProRule" id="PRU00076"/>
    </source>
</evidence>
<comment type="similarity">
    <text evidence="1 8">Belongs to the peptidase S10 family.</text>
</comment>
<keyword evidence="7" id="KW-1015">Disulfide bond</keyword>
<keyword evidence="2 8" id="KW-0121">Carboxypeptidase</keyword>
<name>A0AAW2ZI16_9EUKA</name>
<keyword evidence="9" id="KW-1133">Transmembrane helix</keyword>
<keyword evidence="9" id="KW-0472">Membrane</keyword>
<gene>
    <name evidence="11" type="ORF">AKO1_015483</name>
</gene>
<dbReference type="InterPro" id="IPR002049">
    <property type="entry name" value="LE_dom"/>
</dbReference>
<keyword evidence="5 8" id="KW-0378">Hydrolase</keyword>
<dbReference type="InterPro" id="IPR000742">
    <property type="entry name" value="EGF"/>
</dbReference>
<sequence>MRRLIILSFILLPFVSTQSDSVERLPGFDGPLKEKQYAGHITVNQTYNSNLFYWFFEHIDGKSDSVPLILWLNGGPGCSSMTGLFGELGPYKFSGDNTLVENPYGWNRVGHLIFIDQPVGVGLSTTSDGGYATNEDIVSDQLYQCLVGFFKLHPEYSKSKMILSGESYAGKYIPALTQRILAANKDPKQVHIDLFGIAIGDGLVDGLIQRLIKPNQVYWSGIMGYQQLQNIKPIQSACIRYIQNGQTTEEGSPCEKLQEYISTVAGPGLNTLDLRIFSPTYNATAQVNYLNRPDIQSLLHLKSRTVYESCSDVVYKYLREDILVSYKHLIRKFVVDDGIKTLLYNGNFDLQDGPYGTEQYLLSLKIPGFKQEPRDLWVVNGKTSGYVTTVGKLTFLSVSGAGHFLPADQPINALEMMRTFINEQAFCDPLKEFQFDNNKASRSCRVTQDLCRINNCNQKGDCDPNTGTCNCDDDVTGPDCSHKLFRVSNSKHIDMNRDIAQRDWVYYKATAPQSDSFSIFLNVTQKGVGVPFEGDDESFDTVIGGGIGGINQPRTGLCVFASSKALPTEDNYDLIRCVDGLKPVVLRSIVHVNASSYPEYYFAIFNAHPYQVSYSMTFSTEKVIVRPSFVEEVFVSKEFWIPMGVSLGVIVLLCLLCIYLLVLVRRKSSKYTGLN</sequence>
<dbReference type="PROSITE" id="PS50026">
    <property type="entry name" value="EGF_3"/>
    <property type="match status" value="1"/>
</dbReference>
<dbReference type="InterPro" id="IPR018202">
    <property type="entry name" value="Ser_caboxypep_ser_AS"/>
</dbReference>